<dbReference type="InterPro" id="IPR016155">
    <property type="entry name" value="Mopterin_synth/thiamin_S_b"/>
</dbReference>
<dbReference type="Gene3D" id="3.10.20.30">
    <property type="match status" value="1"/>
</dbReference>
<reference evidence="2" key="1">
    <citation type="journal article" date="2019" name="Int. J. Syst. Evol. Microbiol.">
        <title>The Global Catalogue of Microorganisms (GCM) 10K type strain sequencing project: providing services to taxonomists for standard genome sequencing and annotation.</title>
        <authorList>
            <consortium name="The Broad Institute Genomics Platform"/>
            <consortium name="The Broad Institute Genome Sequencing Center for Infectious Disease"/>
            <person name="Wu L."/>
            <person name="Ma J."/>
        </authorList>
    </citation>
    <scope>NUCLEOTIDE SEQUENCE [LARGE SCALE GENOMIC DNA]</scope>
    <source>
        <strain evidence="2">CGMCC 1.12766</strain>
    </source>
</reference>
<dbReference type="RefSeq" id="WP_267905771.1">
    <property type="nucleotide sequence ID" value="NZ_BMFS01000006.1"/>
</dbReference>
<dbReference type="EMBL" id="BMFS01000006">
    <property type="protein sequence ID" value="GGH01017.1"/>
    <property type="molecule type" value="Genomic_DNA"/>
</dbReference>
<keyword evidence="2" id="KW-1185">Reference proteome</keyword>
<evidence type="ECO:0000313" key="2">
    <source>
        <dbReference type="Proteomes" id="UP000648722"/>
    </source>
</evidence>
<accession>A0ABQ1XRP8</accession>
<name>A0ABQ1XRP8_9PROT</name>
<comment type="caution">
    <text evidence="1">The sequence shown here is derived from an EMBL/GenBank/DDBJ whole genome shotgun (WGS) entry which is preliminary data.</text>
</comment>
<protein>
    <submittedName>
        <fullName evidence="1">Thiamine biosynthesis protein ThiS</fullName>
    </submittedName>
</protein>
<dbReference type="NCBIfam" id="TIGR01683">
    <property type="entry name" value="thiS"/>
    <property type="match status" value="1"/>
</dbReference>
<dbReference type="Proteomes" id="UP000648722">
    <property type="component" value="Unassembled WGS sequence"/>
</dbReference>
<dbReference type="PANTHER" id="PTHR34472:SF1">
    <property type="entry name" value="SULFUR CARRIER PROTEIN THIS"/>
    <property type="match status" value="1"/>
</dbReference>
<dbReference type="InterPro" id="IPR010035">
    <property type="entry name" value="Thi_S"/>
</dbReference>
<gene>
    <name evidence="1" type="primary">thiS</name>
    <name evidence="1" type="ORF">GCM10007420_16280</name>
</gene>
<dbReference type="InterPro" id="IPR003749">
    <property type="entry name" value="ThiS/MoaD-like"/>
</dbReference>
<proteinExistence type="predicted"/>
<evidence type="ECO:0000313" key="1">
    <source>
        <dbReference type="EMBL" id="GGH01017.1"/>
    </source>
</evidence>
<dbReference type="InterPro" id="IPR012675">
    <property type="entry name" value="Beta-grasp_dom_sf"/>
</dbReference>
<sequence>MTKTASAATDTAIRVTLNGEARDLPAGLSLSAMLSHLGLDPRKVAVERNLEIAPRSAYDEIAIADGDRLEIVQFVGGG</sequence>
<dbReference type="CDD" id="cd00565">
    <property type="entry name" value="Ubl_ThiS"/>
    <property type="match status" value="1"/>
</dbReference>
<dbReference type="SUPFAM" id="SSF54285">
    <property type="entry name" value="MoaD/ThiS"/>
    <property type="match status" value="1"/>
</dbReference>
<dbReference type="Pfam" id="PF02597">
    <property type="entry name" value="ThiS"/>
    <property type="match status" value="1"/>
</dbReference>
<organism evidence="1 2">
    <name type="scientific">Glycocaulis albus</name>
    <dbReference type="NCBI Taxonomy" id="1382801"/>
    <lineage>
        <taxon>Bacteria</taxon>
        <taxon>Pseudomonadati</taxon>
        <taxon>Pseudomonadota</taxon>
        <taxon>Alphaproteobacteria</taxon>
        <taxon>Maricaulales</taxon>
        <taxon>Maricaulaceae</taxon>
        <taxon>Glycocaulis</taxon>
    </lineage>
</organism>
<dbReference type="PANTHER" id="PTHR34472">
    <property type="entry name" value="SULFUR CARRIER PROTEIN THIS"/>
    <property type="match status" value="1"/>
</dbReference>